<protein>
    <submittedName>
        <fullName evidence="4">MGT family glycosyltransferase</fullName>
    </submittedName>
</protein>
<evidence type="ECO:0000256" key="2">
    <source>
        <dbReference type="ARBA" id="ARBA00022679"/>
    </source>
</evidence>
<reference evidence="4 5" key="1">
    <citation type="submission" date="2020-08" db="EMBL/GenBank/DDBJ databases">
        <title>Genomic Encyclopedia of Type Strains, Phase IV (KMG-IV): sequencing the most valuable type-strain genomes for metagenomic binning, comparative biology and taxonomic classification.</title>
        <authorList>
            <person name="Goeker M."/>
        </authorList>
    </citation>
    <scope>NUCLEOTIDE SEQUENCE [LARGE SCALE GENOMIC DNA]</scope>
    <source>
        <strain evidence="4 5">DSM 45385</strain>
    </source>
</reference>
<dbReference type="InterPro" id="IPR002213">
    <property type="entry name" value="UDP_glucos_trans"/>
</dbReference>
<comment type="similarity">
    <text evidence="1 3">Belongs to the UDP-glycosyltransferase family.</text>
</comment>
<dbReference type="FunFam" id="3.40.50.2000:FF:000072">
    <property type="entry name" value="Glycosyl transferase"/>
    <property type="match status" value="1"/>
</dbReference>
<evidence type="ECO:0000313" key="5">
    <source>
        <dbReference type="Proteomes" id="UP000568380"/>
    </source>
</evidence>
<dbReference type="Proteomes" id="UP000568380">
    <property type="component" value="Unassembled WGS sequence"/>
</dbReference>
<evidence type="ECO:0000256" key="3">
    <source>
        <dbReference type="RuleBase" id="RU003718"/>
    </source>
</evidence>
<keyword evidence="2 3" id="KW-0808">Transferase</keyword>
<organism evidence="4 5">
    <name type="scientific">Nonomuraea endophytica</name>
    <dbReference type="NCBI Taxonomy" id="714136"/>
    <lineage>
        <taxon>Bacteria</taxon>
        <taxon>Bacillati</taxon>
        <taxon>Actinomycetota</taxon>
        <taxon>Actinomycetes</taxon>
        <taxon>Streptosporangiales</taxon>
        <taxon>Streptosporangiaceae</taxon>
        <taxon>Nonomuraea</taxon>
    </lineage>
</organism>
<dbReference type="Gene3D" id="3.40.50.2000">
    <property type="entry name" value="Glycogen Phosphorylase B"/>
    <property type="match status" value="2"/>
</dbReference>
<dbReference type="AlphaFoldDB" id="A0A7W8A9S1"/>
<dbReference type="InterPro" id="IPR035595">
    <property type="entry name" value="UDP_glycos_trans_CS"/>
</dbReference>
<dbReference type="PROSITE" id="PS00375">
    <property type="entry name" value="UDPGT"/>
    <property type="match status" value="1"/>
</dbReference>
<dbReference type="PANTHER" id="PTHR48050">
    <property type="entry name" value="STEROL 3-BETA-GLUCOSYLTRANSFERASE"/>
    <property type="match status" value="1"/>
</dbReference>
<dbReference type="PANTHER" id="PTHR48050:SF13">
    <property type="entry name" value="STEROL 3-BETA-GLUCOSYLTRANSFERASE UGT80A2"/>
    <property type="match status" value="1"/>
</dbReference>
<dbReference type="InterPro" id="IPR006326">
    <property type="entry name" value="UDPGT_MGT-like"/>
</dbReference>
<dbReference type="SUPFAM" id="SSF53756">
    <property type="entry name" value="UDP-Glycosyltransferase/glycogen phosphorylase"/>
    <property type="match status" value="1"/>
</dbReference>
<comment type="caution">
    <text evidence="4">The sequence shown here is derived from an EMBL/GenBank/DDBJ whole genome shotgun (WGS) entry which is preliminary data.</text>
</comment>
<keyword evidence="5" id="KW-1185">Reference proteome</keyword>
<dbReference type="CDD" id="cd03784">
    <property type="entry name" value="GT1_Gtf-like"/>
    <property type="match status" value="1"/>
</dbReference>
<accession>A0A7W8A9S1</accession>
<dbReference type="GO" id="GO:0016758">
    <property type="term" value="F:hexosyltransferase activity"/>
    <property type="evidence" value="ECO:0007669"/>
    <property type="project" value="InterPro"/>
</dbReference>
<name>A0A7W8A9S1_9ACTN</name>
<keyword evidence="3" id="KW-0328">Glycosyltransferase</keyword>
<dbReference type="GO" id="GO:0008194">
    <property type="term" value="F:UDP-glycosyltransferase activity"/>
    <property type="evidence" value="ECO:0007669"/>
    <property type="project" value="InterPro"/>
</dbReference>
<evidence type="ECO:0000313" key="4">
    <source>
        <dbReference type="EMBL" id="MBB5081664.1"/>
    </source>
</evidence>
<sequence>MPHIAMVSIPAPGHVNPSLEVIRELAARGHHVTYANAPSYRDTVEAAGATHVPYTSLLPRDTAWPEDTIAQLDLFLRDAVSMTPQLRAAYEGRRPDLFLYDIGAAPARVLAEQWAVPAIQLSPTYVAWDGYETDMAPVIEQLYATPEGAGYQRRAEQWLRQEGIATPHADFVGRPPRCLVLIPRALQPHADRVNPDVYTFIGPCLGERGTWTPPAGGGKILLISLGSAFTDQPAFYRTCLRAFGDLPGWHVILQIGRRLSAADLGPIPANVEVHPWVEQLAILRHAGAFLTHAGMGGASEGLACGVPMIAVPQGVDQFANADHLVALGVARRIDTDAATPGLLRAALHELTTDPRVAARLSAARHELTVEGGAHRAADLIEAAL</sequence>
<dbReference type="NCBIfam" id="TIGR01426">
    <property type="entry name" value="MGT"/>
    <property type="match status" value="1"/>
</dbReference>
<dbReference type="Pfam" id="PF00201">
    <property type="entry name" value="UDPGT"/>
    <property type="match status" value="1"/>
</dbReference>
<dbReference type="EMBL" id="JACHIN010000011">
    <property type="protein sequence ID" value="MBB5081664.1"/>
    <property type="molecule type" value="Genomic_DNA"/>
</dbReference>
<dbReference type="GO" id="GO:0017000">
    <property type="term" value="P:antibiotic biosynthetic process"/>
    <property type="evidence" value="ECO:0007669"/>
    <property type="project" value="UniProtKB-ARBA"/>
</dbReference>
<dbReference type="InterPro" id="IPR050426">
    <property type="entry name" value="Glycosyltransferase_28"/>
</dbReference>
<evidence type="ECO:0000256" key="1">
    <source>
        <dbReference type="ARBA" id="ARBA00009995"/>
    </source>
</evidence>
<proteinExistence type="inferred from homology"/>
<gene>
    <name evidence="4" type="ORF">HNR40_007159</name>
</gene>